<protein>
    <submittedName>
        <fullName evidence="2">Uncharacterized protein</fullName>
    </submittedName>
</protein>
<organism evidence="2 3">
    <name type="scientific">Vitis vinifera</name>
    <name type="common">Grape</name>
    <dbReference type="NCBI Taxonomy" id="29760"/>
    <lineage>
        <taxon>Eukaryota</taxon>
        <taxon>Viridiplantae</taxon>
        <taxon>Streptophyta</taxon>
        <taxon>Embryophyta</taxon>
        <taxon>Tracheophyta</taxon>
        <taxon>Spermatophyta</taxon>
        <taxon>Magnoliopsida</taxon>
        <taxon>eudicotyledons</taxon>
        <taxon>Gunneridae</taxon>
        <taxon>Pentapetalae</taxon>
        <taxon>rosids</taxon>
        <taxon>Vitales</taxon>
        <taxon>Vitaceae</taxon>
        <taxon>Viteae</taxon>
        <taxon>Vitis</taxon>
    </lineage>
</organism>
<dbReference type="EMBL" id="QGNW01001128">
    <property type="protein sequence ID" value="RVW54457.1"/>
    <property type="molecule type" value="Genomic_DNA"/>
</dbReference>
<gene>
    <name evidence="2" type="ORF">CK203_004740</name>
    <name evidence="1" type="ORF">CK203_068308</name>
</gene>
<dbReference type="EMBL" id="QGNW01000007">
    <property type="protein sequence ID" value="RVX19929.1"/>
    <property type="molecule type" value="Genomic_DNA"/>
</dbReference>
<sequence length="43" mass="5064">MLEATLRLAQLDRISERLSIHVMEHHEEMGKLLLRVHTPVFVN</sequence>
<evidence type="ECO:0000313" key="1">
    <source>
        <dbReference type="EMBL" id="RVW54457.1"/>
    </source>
</evidence>
<dbReference type="Proteomes" id="UP000288805">
    <property type="component" value="Unassembled WGS sequence"/>
</dbReference>
<reference evidence="2 3" key="1">
    <citation type="journal article" date="2018" name="PLoS Genet.">
        <title>Population sequencing reveals clonal diversity and ancestral inbreeding in the grapevine cultivar Chardonnay.</title>
        <authorList>
            <person name="Roach M.J."/>
            <person name="Johnson D.L."/>
            <person name="Bohlmann J."/>
            <person name="van Vuuren H.J."/>
            <person name="Jones S.J."/>
            <person name="Pretorius I.S."/>
            <person name="Schmidt S.A."/>
            <person name="Borneman A.R."/>
        </authorList>
    </citation>
    <scope>NUCLEOTIDE SEQUENCE [LARGE SCALE GENOMIC DNA]</scope>
    <source>
        <strain evidence="3">cv. Chardonnay</strain>
        <strain evidence="2">I10V1</strain>
        <tissue evidence="2">Leaf</tissue>
    </source>
</reference>
<evidence type="ECO:0000313" key="2">
    <source>
        <dbReference type="EMBL" id="RVX19929.1"/>
    </source>
</evidence>
<name>A0A438KFF5_VITVI</name>
<proteinExistence type="predicted"/>
<evidence type="ECO:0000313" key="3">
    <source>
        <dbReference type="Proteomes" id="UP000288805"/>
    </source>
</evidence>
<comment type="caution">
    <text evidence="2">The sequence shown here is derived from an EMBL/GenBank/DDBJ whole genome shotgun (WGS) entry which is preliminary data.</text>
</comment>
<accession>A0A438KFF5</accession>
<dbReference type="AlphaFoldDB" id="A0A438KFF5"/>